<dbReference type="GO" id="GO:0006298">
    <property type="term" value="P:mismatch repair"/>
    <property type="evidence" value="ECO:0007669"/>
    <property type="project" value="TreeGrafter"/>
</dbReference>
<evidence type="ECO:0000259" key="18">
    <source>
        <dbReference type="PROSITE" id="PS51975"/>
    </source>
</evidence>
<dbReference type="GO" id="GO:0004523">
    <property type="term" value="F:RNA-DNA hybrid ribonuclease activity"/>
    <property type="evidence" value="ECO:0007669"/>
    <property type="project" value="UniProtKB-UniRule"/>
</dbReference>
<name>A0A6M1LT92_9PROT</name>
<comment type="subcellular location">
    <subcellularLocation>
        <location evidence="4 14">Cytoplasm</location>
    </subcellularLocation>
</comment>
<sequence length="211" mass="22055">MPDYALESEEGGLVAGLDEVGRGPLAGPVLAAAAVFLAAPSPALAAILDDSKKLTAARRDRAFAALHEARRRGEIVFAIAGASAVEIGRLNILRASHLAMARALARLPVVPDLALVDGHLAPRLPCRVRCVVGGDGVSLSIAAASILAKVTRDRAMARLDARHPGWGFATNQGYPTASHRARLAEVGPTRHHRRGFSPVDQASLRLVAPIG</sequence>
<feature type="binding site" evidence="14 15">
    <location>
        <position position="19"/>
    </location>
    <ligand>
        <name>a divalent metal cation</name>
        <dbReference type="ChEBI" id="CHEBI:60240"/>
    </ligand>
</feature>
<dbReference type="Proteomes" id="UP000475385">
    <property type="component" value="Unassembled WGS sequence"/>
</dbReference>
<comment type="similarity">
    <text evidence="5 14 16">Belongs to the RNase HII family.</text>
</comment>
<organism evidence="19 20">
    <name type="scientific">Falsiroseomonas algicola</name>
    <dbReference type="NCBI Taxonomy" id="2716930"/>
    <lineage>
        <taxon>Bacteria</taxon>
        <taxon>Pseudomonadati</taxon>
        <taxon>Pseudomonadota</taxon>
        <taxon>Alphaproteobacteria</taxon>
        <taxon>Acetobacterales</taxon>
        <taxon>Roseomonadaceae</taxon>
        <taxon>Falsiroseomonas</taxon>
    </lineage>
</organism>
<evidence type="ECO:0000256" key="14">
    <source>
        <dbReference type="HAMAP-Rule" id="MF_00052"/>
    </source>
</evidence>
<keyword evidence="20" id="KW-1185">Reference proteome</keyword>
<dbReference type="CDD" id="cd07182">
    <property type="entry name" value="RNase_HII_bacteria_HII_like"/>
    <property type="match status" value="1"/>
</dbReference>
<evidence type="ECO:0000256" key="8">
    <source>
        <dbReference type="ARBA" id="ARBA00022490"/>
    </source>
</evidence>
<dbReference type="HAMAP" id="MF_00052_B">
    <property type="entry name" value="RNase_HII_B"/>
    <property type="match status" value="1"/>
</dbReference>
<evidence type="ECO:0000256" key="5">
    <source>
        <dbReference type="ARBA" id="ARBA00007383"/>
    </source>
</evidence>
<comment type="catalytic activity">
    <reaction evidence="1 14 15 16">
        <text>Endonucleolytic cleavage to 5'-phosphomonoester.</text>
        <dbReference type="EC" id="3.1.26.4"/>
    </reaction>
</comment>
<dbReference type="InterPro" id="IPR036397">
    <property type="entry name" value="RNaseH_sf"/>
</dbReference>
<feature type="transmembrane region" description="Helical" evidence="17">
    <location>
        <begin position="25"/>
        <end position="48"/>
    </location>
</feature>
<accession>A0A6M1LT92</accession>
<evidence type="ECO:0000256" key="9">
    <source>
        <dbReference type="ARBA" id="ARBA00022722"/>
    </source>
</evidence>
<dbReference type="GO" id="GO:0032299">
    <property type="term" value="C:ribonuclease H2 complex"/>
    <property type="evidence" value="ECO:0007669"/>
    <property type="project" value="TreeGrafter"/>
</dbReference>
<proteinExistence type="inferred from homology"/>
<feature type="domain" description="RNase H type-2" evidence="18">
    <location>
        <begin position="12"/>
        <end position="211"/>
    </location>
</feature>
<dbReference type="GO" id="GO:0005737">
    <property type="term" value="C:cytoplasm"/>
    <property type="evidence" value="ECO:0007669"/>
    <property type="project" value="UniProtKB-SubCell"/>
</dbReference>
<keyword evidence="12 14" id="KW-0378">Hydrolase</keyword>
<keyword evidence="17" id="KW-0472">Membrane</keyword>
<evidence type="ECO:0000256" key="6">
    <source>
        <dbReference type="ARBA" id="ARBA00012180"/>
    </source>
</evidence>
<dbReference type="GO" id="GO:0030145">
    <property type="term" value="F:manganese ion binding"/>
    <property type="evidence" value="ECO:0007669"/>
    <property type="project" value="UniProtKB-UniRule"/>
</dbReference>
<dbReference type="InterPro" id="IPR024567">
    <property type="entry name" value="RNase_HII/HIII_dom"/>
</dbReference>
<dbReference type="EC" id="3.1.26.4" evidence="6 14"/>
<keyword evidence="8 14" id="KW-0963">Cytoplasm</keyword>
<dbReference type="GO" id="GO:0003723">
    <property type="term" value="F:RNA binding"/>
    <property type="evidence" value="ECO:0007669"/>
    <property type="project" value="UniProtKB-UniRule"/>
</dbReference>
<dbReference type="RefSeq" id="WP_164697271.1">
    <property type="nucleotide sequence ID" value="NZ_JAAIKB010000014.1"/>
</dbReference>
<dbReference type="InterPro" id="IPR012337">
    <property type="entry name" value="RNaseH-like_sf"/>
</dbReference>
<dbReference type="InterPro" id="IPR022898">
    <property type="entry name" value="RNase_HII"/>
</dbReference>
<reference evidence="19 20" key="2">
    <citation type="submission" date="2020-03" db="EMBL/GenBank/DDBJ databases">
        <title>Roseomonas stagni sp. nov., isolated from pond water in Japan.</title>
        <authorList>
            <person name="Furuhata K."/>
            <person name="Miyamoto H."/>
            <person name="Goto K."/>
        </authorList>
    </citation>
    <scope>NUCLEOTIDE SEQUENCE [LARGE SCALE GENOMIC DNA]</scope>
    <source>
        <strain evidence="19 20">PeD5</strain>
    </source>
</reference>
<evidence type="ECO:0000256" key="3">
    <source>
        <dbReference type="ARBA" id="ARBA00004065"/>
    </source>
</evidence>
<evidence type="ECO:0000256" key="13">
    <source>
        <dbReference type="ARBA" id="ARBA00023211"/>
    </source>
</evidence>
<comment type="cofactor">
    <cofactor evidence="14 15">
        <name>Mn(2+)</name>
        <dbReference type="ChEBI" id="CHEBI:29035"/>
    </cofactor>
    <cofactor evidence="14 15">
        <name>Mg(2+)</name>
        <dbReference type="ChEBI" id="CHEBI:18420"/>
    </cofactor>
    <text evidence="14 15">Manganese or magnesium. Binds 1 divalent metal ion per monomer in the absence of substrate. May bind a second metal ion after substrate binding.</text>
</comment>
<keyword evidence="10 14" id="KW-0479">Metal-binding</keyword>
<feature type="binding site" evidence="14 15">
    <location>
        <position position="18"/>
    </location>
    <ligand>
        <name>a divalent metal cation</name>
        <dbReference type="ChEBI" id="CHEBI:60240"/>
    </ligand>
</feature>
<evidence type="ECO:0000256" key="7">
    <source>
        <dbReference type="ARBA" id="ARBA00019179"/>
    </source>
</evidence>
<evidence type="ECO:0000256" key="1">
    <source>
        <dbReference type="ARBA" id="ARBA00000077"/>
    </source>
</evidence>
<feature type="binding site" evidence="14 15">
    <location>
        <position position="117"/>
    </location>
    <ligand>
        <name>a divalent metal cation</name>
        <dbReference type="ChEBI" id="CHEBI:60240"/>
    </ligand>
</feature>
<evidence type="ECO:0000256" key="11">
    <source>
        <dbReference type="ARBA" id="ARBA00022759"/>
    </source>
</evidence>
<dbReference type="NCBIfam" id="NF000595">
    <property type="entry name" value="PRK00015.1-3"/>
    <property type="match status" value="1"/>
</dbReference>
<dbReference type="Pfam" id="PF01351">
    <property type="entry name" value="RNase_HII"/>
    <property type="match status" value="1"/>
</dbReference>
<protein>
    <recommendedName>
        <fullName evidence="7 14">Ribonuclease HII</fullName>
        <shortName evidence="14">RNase HII</shortName>
        <ecNumber evidence="6 14">3.1.26.4</ecNumber>
    </recommendedName>
</protein>
<evidence type="ECO:0000313" key="19">
    <source>
        <dbReference type="EMBL" id="NGM23357.1"/>
    </source>
</evidence>
<keyword evidence="9 14" id="KW-0540">Nuclease</keyword>
<evidence type="ECO:0000313" key="20">
    <source>
        <dbReference type="Proteomes" id="UP000475385"/>
    </source>
</evidence>
<keyword evidence="17" id="KW-1133">Transmembrane helix</keyword>
<evidence type="ECO:0000256" key="17">
    <source>
        <dbReference type="SAM" id="Phobius"/>
    </source>
</evidence>
<keyword evidence="13 14" id="KW-0464">Manganese</keyword>
<keyword evidence="11 14" id="KW-0255">Endonuclease</keyword>
<evidence type="ECO:0000256" key="10">
    <source>
        <dbReference type="ARBA" id="ARBA00022723"/>
    </source>
</evidence>
<dbReference type="EMBL" id="JAAIKB010000014">
    <property type="protein sequence ID" value="NGM23357.1"/>
    <property type="molecule type" value="Genomic_DNA"/>
</dbReference>
<dbReference type="GO" id="GO:0043137">
    <property type="term" value="P:DNA replication, removal of RNA primer"/>
    <property type="evidence" value="ECO:0007669"/>
    <property type="project" value="TreeGrafter"/>
</dbReference>
<evidence type="ECO:0000256" key="12">
    <source>
        <dbReference type="ARBA" id="ARBA00022801"/>
    </source>
</evidence>
<keyword evidence="17" id="KW-0812">Transmembrane</keyword>
<dbReference type="PANTHER" id="PTHR10954">
    <property type="entry name" value="RIBONUCLEASE H2 SUBUNIT A"/>
    <property type="match status" value="1"/>
</dbReference>
<evidence type="ECO:0000256" key="4">
    <source>
        <dbReference type="ARBA" id="ARBA00004496"/>
    </source>
</evidence>
<dbReference type="PANTHER" id="PTHR10954:SF18">
    <property type="entry name" value="RIBONUCLEASE HII"/>
    <property type="match status" value="1"/>
</dbReference>
<comment type="function">
    <text evidence="3 14 16">Endonuclease that specifically degrades the RNA of RNA-DNA hybrids.</text>
</comment>
<dbReference type="PROSITE" id="PS51975">
    <property type="entry name" value="RNASE_H_2"/>
    <property type="match status" value="1"/>
</dbReference>
<dbReference type="Gene3D" id="3.30.420.10">
    <property type="entry name" value="Ribonuclease H-like superfamily/Ribonuclease H"/>
    <property type="match status" value="1"/>
</dbReference>
<comment type="cofactor">
    <cofactor evidence="2">
        <name>Mg(2+)</name>
        <dbReference type="ChEBI" id="CHEBI:18420"/>
    </cofactor>
</comment>
<reference evidence="19 20" key="1">
    <citation type="submission" date="2020-02" db="EMBL/GenBank/DDBJ databases">
        <authorList>
            <person name="Kim H.M."/>
            <person name="Jeon C.O."/>
        </authorList>
    </citation>
    <scope>NUCLEOTIDE SEQUENCE [LARGE SCALE GENOMIC DNA]</scope>
    <source>
        <strain evidence="19 20">PeD5</strain>
    </source>
</reference>
<comment type="caution">
    <text evidence="19">The sequence shown here is derived from an EMBL/GenBank/DDBJ whole genome shotgun (WGS) entry which is preliminary data.</text>
</comment>
<evidence type="ECO:0000256" key="16">
    <source>
        <dbReference type="RuleBase" id="RU003515"/>
    </source>
</evidence>
<evidence type="ECO:0000256" key="15">
    <source>
        <dbReference type="PROSITE-ProRule" id="PRU01319"/>
    </source>
</evidence>
<dbReference type="InterPro" id="IPR001352">
    <property type="entry name" value="RNase_HII/HIII"/>
</dbReference>
<dbReference type="AlphaFoldDB" id="A0A6M1LT92"/>
<dbReference type="SUPFAM" id="SSF53098">
    <property type="entry name" value="Ribonuclease H-like"/>
    <property type="match status" value="1"/>
</dbReference>
<evidence type="ECO:0000256" key="2">
    <source>
        <dbReference type="ARBA" id="ARBA00001946"/>
    </source>
</evidence>
<gene>
    <name evidence="14" type="primary">rnhB</name>
    <name evidence="19" type="ORF">G3576_25315</name>
</gene>